<keyword evidence="4" id="KW-1185">Reference proteome</keyword>
<organism evidence="3 4">
    <name type="scientific">Bacillus swezeyi</name>
    <dbReference type="NCBI Taxonomy" id="1925020"/>
    <lineage>
        <taxon>Bacteria</taxon>
        <taxon>Bacillati</taxon>
        <taxon>Bacillota</taxon>
        <taxon>Bacilli</taxon>
        <taxon>Bacillales</taxon>
        <taxon>Bacillaceae</taxon>
        <taxon>Bacillus</taxon>
    </lineage>
</organism>
<keyword evidence="1" id="KW-0479">Metal-binding</keyword>
<dbReference type="Pfam" id="PF04434">
    <property type="entry name" value="SWIM"/>
    <property type="match status" value="1"/>
</dbReference>
<dbReference type="RefSeq" id="WP_076759126.1">
    <property type="nucleotide sequence ID" value="NZ_JARMMH010000011.1"/>
</dbReference>
<dbReference type="SUPFAM" id="SSF101420">
    <property type="entry name" value="C-terminal domain of Ku80"/>
    <property type="match status" value="1"/>
</dbReference>
<dbReference type="AlphaFoldDB" id="A0A1R1QWB6"/>
<sequence>MLQDMISKTVVMEAAEQFKHVLPCTDENIQLLKKALILYRQDSVYRVKPLNGHTVTAYVQDVVPVKVAIDLSDVKKSTCACPAQNTCRHVLAVYLYVYAQYERLGTFTEFWKEAQKQRERHDMLSGQIQRGLNSRTQTLHSWISFFKQEFRRWEEHTPKNQQTMQYLYYGYFSSLKKRTPPEPELKKMYQIHAALATWLAMHTLIEKGRIDPEKDFYSLNPYVEQLMDTIYSSIDELKTYALSFSLDPFLEQTLGVIRELLLKQDIFQYERLRIFGEIWSALLSRPKWLKQELEVLNELKTSPEIQFGRLHLQFLLKNDDVIFEKADTFSPDILPYTFQWLGVMTAKKDWKRLKKWYEHLENLAEGFCRLDKPYREIRDVLSEFFLFLGDYSKNTKDKHIYERYSRKCLPYTFTEYSHFLYNKKRFMEWMEIHSLVGFSISEIGQNALKDIAAAAPEALIPSYHREISELIEQRNRSAYKEAVKYLKKLRTFYKKLKKQDVWNRFMEQLSARHKRLRAFQEELKKGKLIDGES</sequence>
<dbReference type="InterPro" id="IPR007527">
    <property type="entry name" value="Znf_SWIM"/>
</dbReference>
<evidence type="ECO:0000313" key="4">
    <source>
        <dbReference type="Proteomes" id="UP000187367"/>
    </source>
</evidence>
<evidence type="ECO:0000259" key="2">
    <source>
        <dbReference type="PROSITE" id="PS50966"/>
    </source>
</evidence>
<feature type="domain" description="SWIM-type" evidence="2">
    <location>
        <begin position="65"/>
        <end position="98"/>
    </location>
</feature>
<dbReference type="InterPro" id="IPR036494">
    <property type="entry name" value="Ku_C_sf"/>
</dbReference>
<evidence type="ECO:0000256" key="1">
    <source>
        <dbReference type="PROSITE-ProRule" id="PRU00325"/>
    </source>
</evidence>
<accession>A0A1R1S0W7</accession>
<proteinExistence type="predicted"/>
<comment type="caution">
    <text evidence="3">The sequence shown here is derived from an EMBL/GenBank/DDBJ whole genome shotgun (WGS) entry which is preliminary data.</text>
</comment>
<keyword evidence="1" id="KW-0862">Zinc</keyword>
<reference evidence="3 4" key="1">
    <citation type="submission" date="2017-01" db="EMBL/GenBank/DDBJ databases">
        <title>Bacillus phylogenomics.</title>
        <authorList>
            <person name="Dunlap C."/>
        </authorList>
    </citation>
    <scope>NUCLEOTIDE SEQUENCE [LARGE SCALE GENOMIC DNA]</scope>
    <source>
        <strain evidence="3 4">NRRL B-41282</strain>
    </source>
</reference>
<dbReference type="GO" id="GO:0008270">
    <property type="term" value="F:zinc ion binding"/>
    <property type="evidence" value="ECO:0007669"/>
    <property type="project" value="UniProtKB-KW"/>
</dbReference>
<dbReference type="EMBL" id="MTJL01000005">
    <property type="protein sequence ID" value="OMI08962.1"/>
    <property type="molecule type" value="Genomic_DNA"/>
</dbReference>
<dbReference type="PROSITE" id="PS50966">
    <property type="entry name" value="ZF_SWIM"/>
    <property type="match status" value="1"/>
</dbReference>
<name>A0A1R1QWB6_9BACI</name>
<gene>
    <name evidence="3" type="ORF">BW143_02615</name>
</gene>
<protein>
    <recommendedName>
        <fullName evidence="2">SWIM-type domain-containing protein</fullName>
    </recommendedName>
</protein>
<dbReference type="Gene3D" id="1.25.40.240">
    <property type="entry name" value="Ku, C-terminal domain"/>
    <property type="match status" value="1"/>
</dbReference>
<dbReference type="Proteomes" id="UP000187367">
    <property type="component" value="Unassembled WGS sequence"/>
</dbReference>
<keyword evidence="1" id="KW-0863">Zinc-finger</keyword>
<evidence type="ECO:0000313" key="3">
    <source>
        <dbReference type="EMBL" id="OMI08962.1"/>
    </source>
</evidence>
<dbReference type="OrthoDB" id="7593573at2"/>
<accession>A0A1R1QWB6</accession>